<evidence type="ECO:0000256" key="1">
    <source>
        <dbReference type="SAM" id="SignalP"/>
    </source>
</evidence>
<keyword evidence="1" id="KW-0732">Signal</keyword>
<organism evidence="2 3">
    <name type="scientific">Labrys neptuniae</name>
    <dbReference type="NCBI Taxonomy" id="376174"/>
    <lineage>
        <taxon>Bacteria</taxon>
        <taxon>Pseudomonadati</taxon>
        <taxon>Pseudomonadota</taxon>
        <taxon>Alphaproteobacteria</taxon>
        <taxon>Hyphomicrobiales</taxon>
        <taxon>Xanthobacteraceae</taxon>
        <taxon>Labrys</taxon>
    </lineage>
</organism>
<proteinExistence type="predicted"/>
<dbReference type="Proteomes" id="UP001555786">
    <property type="component" value="Unassembled WGS sequence"/>
</dbReference>
<evidence type="ECO:0000313" key="3">
    <source>
        <dbReference type="Proteomes" id="UP001555786"/>
    </source>
</evidence>
<protein>
    <recommendedName>
        <fullName evidence="4">EF-hand domain-containing protein</fullName>
    </recommendedName>
</protein>
<name>A0ABV3PLW7_9HYPH</name>
<comment type="caution">
    <text evidence="2">The sequence shown here is derived from an EMBL/GenBank/DDBJ whole genome shotgun (WGS) entry which is preliminary data.</text>
</comment>
<evidence type="ECO:0008006" key="4">
    <source>
        <dbReference type="Google" id="ProtNLM"/>
    </source>
</evidence>
<accession>A0ABV3PLW7</accession>
<dbReference type="EMBL" id="JBFNQD010000003">
    <property type="protein sequence ID" value="MEW9306647.1"/>
    <property type="molecule type" value="Genomic_DNA"/>
</dbReference>
<sequence length="419" mass="45877">MRYLLTWAMAAAMTVAVSFVPAKADNTASALFQSYLGKGRISEADEQMLALATKASGNADARLGLGMVRTARALEHLSQALYKYGFATEMPAMRLIGLSGTVFSTNPDPQPITYRDFRGILATFLADLEKADQTLAEVGDSPAKLTVDLSVTRFDWNGDGTIDERDHIGAAISDLDDAGKPKPFIVAFDTADAKWLRGYCNFLMALTKTLLSHDMSRSWDAGFGSLFPRAVSGLAKANGVDGDDGLGMTLFGTSKRDTDAIADLISLVHTIDWPVADKAMWLEVRGHFKTVIRLNRETWGLIAKETDDDHEWLPGPRQKSGVLPSLEVTQERIDSWLALLGQVDEVLDGKLLMPHWRFAKGINLARVFEQPGNFDLVLWITGPGALPYLDNGKVMDAEAWGQATRIFGGDVASYAFYFN</sequence>
<dbReference type="RefSeq" id="WP_367624298.1">
    <property type="nucleotide sequence ID" value="NZ_JBFNQD010000003.1"/>
</dbReference>
<reference evidence="2 3" key="1">
    <citation type="submission" date="2024-07" db="EMBL/GenBank/DDBJ databases">
        <title>Description of Labrys sedimenti sp. nov., isolated from a diclofenac-degrading enrichment culture.</title>
        <authorList>
            <person name="Tancsics A."/>
            <person name="Csepanyi A."/>
        </authorList>
    </citation>
    <scope>NUCLEOTIDE SEQUENCE [LARGE SCALE GENOMIC DNA]</scope>
    <source>
        <strain evidence="2 3">LMG 23578</strain>
    </source>
</reference>
<keyword evidence="3" id="KW-1185">Reference proteome</keyword>
<feature type="chain" id="PRO_5045296146" description="EF-hand domain-containing protein" evidence="1">
    <location>
        <begin position="25"/>
        <end position="419"/>
    </location>
</feature>
<evidence type="ECO:0000313" key="2">
    <source>
        <dbReference type="EMBL" id="MEW9306647.1"/>
    </source>
</evidence>
<feature type="signal peptide" evidence="1">
    <location>
        <begin position="1"/>
        <end position="24"/>
    </location>
</feature>
<gene>
    <name evidence="2" type="ORF">ABXS05_13935</name>
</gene>